<dbReference type="RefSeq" id="WP_069296563.1">
    <property type="nucleotide sequence ID" value="NZ_MCRI01000027.1"/>
</dbReference>
<accession>A0A1E3GQ37</accession>
<protein>
    <recommendedName>
        <fullName evidence="3">Lipoprotein</fullName>
    </recommendedName>
</protein>
<comment type="caution">
    <text evidence="1">The sequence shown here is derived from an EMBL/GenBank/DDBJ whole genome shotgun (WGS) entry which is preliminary data.</text>
</comment>
<proteinExistence type="predicted"/>
<keyword evidence="2" id="KW-1185">Reference proteome</keyword>
<reference evidence="1 2" key="1">
    <citation type="submission" date="2016-07" db="EMBL/GenBank/DDBJ databases">
        <title>Draft Genome Sequence of Methylophaga muralis Bur 1.</title>
        <authorList>
            <person name="Vasilenko O.V."/>
            <person name="Doronina N.V."/>
            <person name="Shmareva M.N."/>
            <person name="Tarlachkov S.V."/>
            <person name="Mustakhimov I."/>
            <person name="Trotsenko Y.A."/>
        </authorList>
    </citation>
    <scope>NUCLEOTIDE SEQUENCE [LARGE SCALE GENOMIC DNA]</scope>
    <source>
        <strain evidence="1 2">Bur 1</strain>
    </source>
</reference>
<gene>
    <name evidence="1" type="ORF">A9E74_02159</name>
</gene>
<dbReference type="EMBL" id="MCRI01000027">
    <property type="protein sequence ID" value="ODN66140.1"/>
    <property type="molecule type" value="Genomic_DNA"/>
</dbReference>
<dbReference type="PROSITE" id="PS51257">
    <property type="entry name" value="PROKAR_LIPOPROTEIN"/>
    <property type="match status" value="1"/>
</dbReference>
<organism evidence="1 2">
    <name type="scientific">Methylophaga muralis</name>
    <dbReference type="NCBI Taxonomy" id="291169"/>
    <lineage>
        <taxon>Bacteria</taxon>
        <taxon>Pseudomonadati</taxon>
        <taxon>Pseudomonadota</taxon>
        <taxon>Gammaproteobacteria</taxon>
        <taxon>Thiotrichales</taxon>
        <taxon>Piscirickettsiaceae</taxon>
        <taxon>Methylophaga</taxon>
    </lineage>
</organism>
<dbReference type="Proteomes" id="UP000094379">
    <property type="component" value="Unassembled WGS sequence"/>
</dbReference>
<evidence type="ECO:0000313" key="1">
    <source>
        <dbReference type="EMBL" id="ODN66140.1"/>
    </source>
</evidence>
<name>A0A1E3GQ37_9GAMM</name>
<evidence type="ECO:0000313" key="2">
    <source>
        <dbReference type="Proteomes" id="UP000094379"/>
    </source>
</evidence>
<sequence length="142" mass="16124">MPIKQKGIYVNSRILIFCAIALIQGCATSTNLRDTGEIKLEQNRDVVMDRLTRLAKQCWAKEYSAFQDGVIVQRSGYGLSVKRWAPDLGYESRQPMFKLRMMVDGDGSKLYMSEGECNAFCTDKSYSDDVKRWLNNDETCAG</sequence>
<dbReference type="AlphaFoldDB" id="A0A1E3GQ37"/>
<evidence type="ECO:0008006" key="3">
    <source>
        <dbReference type="Google" id="ProtNLM"/>
    </source>
</evidence>